<dbReference type="GO" id="GO:0000160">
    <property type="term" value="P:phosphorelay signal transduction system"/>
    <property type="evidence" value="ECO:0007669"/>
    <property type="project" value="InterPro"/>
</dbReference>
<evidence type="ECO:0000313" key="5">
    <source>
        <dbReference type="Proteomes" id="UP000468687"/>
    </source>
</evidence>
<comment type="caution">
    <text evidence="4">The sequence shown here is derived from an EMBL/GenBank/DDBJ whole genome shotgun (WGS) entry which is preliminary data.</text>
</comment>
<proteinExistence type="predicted"/>
<keyword evidence="1 2" id="KW-0597">Phosphoprotein</keyword>
<dbReference type="Pfam" id="PF00072">
    <property type="entry name" value="Response_reg"/>
    <property type="match status" value="1"/>
</dbReference>
<feature type="modified residue" description="4-aspartylphosphate" evidence="2">
    <location>
        <position position="55"/>
    </location>
</feature>
<dbReference type="SMART" id="SM00448">
    <property type="entry name" value="REC"/>
    <property type="match status" value="1"/>
</dbReference>
<dbReference type="InterPro" id="IPR050595">
    <property type="entry name" value="Bact_response_regulator"/>
</dbReference>
<dbReference type="SUPFAM" id="SSF52172">
    <property type="entry name" value="CheY-like"/>
    <property type="match status" value="1"/>
</dbReference>
<reference evidence="4 5" key="1">
    <citation type="journal article" date="2014" name="Int. J. Syst. Evol. Microbiol.">
        <title>Nocardioides zeae sp. nov., isolated from the stem of Zea mays.</title>
        <authorList>
            <person name="Glaeser S.P."/>
            <person name="McInroy J.A."/>
            <person name="Busse H.J."/>
            <person name="Kampfer P."/>
        </authorList>
    </citation>
    <scope>NUCLEOTIDE SEQUENCE [LARGE SCALE GENOMIC DNA]</scope>
    <source>
        <strain evidence="4 5">JCM 30728</strain>
    </source>
</reference>
<gene>
    <name evidence="4" type="ORF">G3T38_08435</name>
</gene>
<dbReference type="InterPro" id="IPR011006">
    <property type="entry name" value="CheY-like_superfamily"/>
</dbReference>
<dbReference type="Gene3D" id="3.40.50.2300">
    <property type="match status" value="1"/>
</dbReference>
<name>A0A6P0HI34_9ACTN</name>
<dbReference type="Proteomes" id="UP000468687">
    <property type="component" value="Unassembled WGS sequence"/>
</dbReference>
<dbReference type="AlphaFoldDB" id="A0A6P0HI34"/>
<dbReference type="PANTHER" id="PTHR44591">
    <property type="entry name" value="STRESS RESPONSE REGULATOR PROTEIN 1"/>
    <property type="match status" value="1"/>
</dbReference>
<sequence length="127" mass="13772">MTERGRVLVVDDDADIRELVAIVVGQLGVDVLQAGDGLTALELARSEAPHLVTLDLGLPDIDGIETCRRLREFSDAYVLILTAREERADREVGSESGADEFMSKPFAPKQLRATVREALGARGIQLA</sequence>
<dbReference type="PROSITE" id="PS50110">
    <property type="entry name" value="RESPONSE_REGULATORY"/>
    <property type="match status" value="1"/>
</dbReference>
<organism evidence="4 5">
    <name type="scientific">Nocardioides zeae</name>
    <dbReference type="NCBI Taxonomy" id="1457234"/>
    <lineage>
        <taxon>Bacteria</taxon>
        <taxon>Bacillati</taxon>
        <taxon>Actinomycetota</taxon>
        <taxon>Actinomycetes</taxon>
        <taxon>Propionibacteriales</taxon>
        <taxon>Nocardioidaceae</taxon>
        <taxon>Nocardioides</taxon>
    </lineage>
</organism>
<feature type="domain" description="Response regulatory" evidence="3">
    <location>
        <begin position="6"/>
        <end position="119"/>
    </location>
</feature>
<evidence type="ECO:0000259" key="3">
    <source>
        <dbReference type="PROSITE" id="PS50110"/>
    </source>
</evidence>
<accession>A0A6P0HI34</accession>
<dbReference type="CDD" id="cd17574">
    <property type="entry name" value="REC_OmpR"/>
    <property type="match status" value="1"/>
</dbReference>
<keyword evidence="5" id="KW-1185">Reference proteome</keyword>
<dbReference type="InterPro" id="IPR001789">
    <property type="entry name" value="Sig_transdc_resp-reg_receiver"/>
</dbReference>
<evidence type="ECO:0000313" key="4">
    <source>
        <dbReference type="EMBL" id="NEN78303.1"/>
    </source>
</evidence>
<dbReference type="RefSeq" id="WP_163771858.1">
    <property type="nucleotide sequence ID" value="NZ_JAAGXA010000005.1"/>
</dbReference>
<protein>
    <submittedName>
        <fullName evidence="4">Response regulator</fullName>
    </submittedName>
</protein>
<dbReference type="PANTHER" id="PTHR44591:SF3">
    <property type="entry name" value="RESPONSE REGULATORY DOMAIN-CONTAINING PROTEIN"/>
    <property type="match status" value="1"/>
</dbReference>
<evidence type="ECO:0000256" key="2">
    <source>
        <dbReference type="PROSITE-ProRule" id="PRU00169"/>
    </source>
</evidence>
<evidence type="ECO:0000256" key="1">
    <source>
        <dbReference type="ARBA" id="ARBA00022553"/>
    </source>
</evidence>
<dbReference type="EMBL" id="JAAGXA010000005">
    <property type="protein sequence ID" value="NEN78303.1"/>
    <property type="molecule type" value="Genomic_DNA"/>
</dbReference>